<sequence length="142" mass="16060">MTDEFGPIPPGHIRISLRMGDEYFTSQFEVKDIEKRLAALEHEFRKNARLAKNRRTNDGYAAARTIAYEAAKTRNTGVVCTALLWMFLYRTNPSQSKASHDGLKKSVKDYGAAWIVSKADAEFENWSFTLQYPGLPIGQSPN</sequence>
<reference evidence="1" key="1">
    <citation type="submission" date="2021-02" db="EMBL/GenBank/DDBJ databases">
        <title>Skermanella TT6 skin isolate.</title>
        <authorList>
            <person name="Lee K."/>
            <person name="Ganzorig M."/>
        </authorList>
    </citation>
    <scope>NUCLEOTIDE SEQUENCE</scope>
    <source>
        <strain evidence="1">TT6</strain>
    </source>
</reference>
<evidence type="ECO:0000313" key="1">
    <source>
        <dbReference type="EMBL" id="QQP94040.1"/>
    </source>
</evidence>
<keyword evidence="1" id="KW-0614">Plasmid</keyword>
<proteinExistence type="predicted"/>
<geneLocation type="plasmid" evidence="1 2">
    <name>pTT6-5</name>
</geneLocation>
<dbReference type="EMBL" id="CP067425">
    <property type="protein sequence ID" value="QQP94040.1"/>
    <property type="molecule type" value="Genomic_DNA"/>
</dbReference>
<accession>A0ABX7BIW2</accession>
<dbReference type="RefSeq" id="WP_201083937.1">
    <property type="nucleotide sequence ID" value="NZ_CP067425.2"/>
</dbReference>
<dbReference type="Proteomes" id="UP000595197">
    <property type="component" value="Plasmid pTT6-5"/>
</dbReference>
<gene>
    <name evidence="1" type="ORF">IGS68_35100</name>
</gene>
<name>A0ABX7BIW2_9PROT</name>
<organism evidence="1 2">
    <name type="scientific">Skermanella cutis</name>
    <dbReference type="NCBI Taxonomy" id="2775420"/>
    <lineage>
        <taxon>Bacteria</taxon>
        <taxon>Pseudomonadati</taxon>
        <taxon>Pseudomonadota</taxon>
        <taxon>Alphaproteobacteria</taxon>
        <taxon>Rhodospirillales</taxon>
        <taxon>Azospirillaceae</taxon>
        <taxon>Skermanella</taxon>
    </lineage>
</organism>
<evidence type="ECO:0000313" key="2">
    <source>
        <dbReference type="Proteomes" id="UP000595197"/>
    </source>
</evidence>
<protein>
    <submittedName>
        <fullName evidence="1">Uncharacterized protein</fullName>
    </submittedName>
</protein>
<keyword evidence="2" id="KW-1185">Reference proteome</keyword>